<accession>A0A7I9XU03</accession>
<evidence type="ECO:0000313" key="3">
    <source>
        <dbReference type="Proteomes" id="UP000465361"/>
    </source>
</evidence>
<dbReference type="AlphaFoldDB" id="A0A7I9XU03"/>
<name>A0A7I9XU03_9MYCO</name>
<evidence type="ECO:0000313" key="2">
    <source>
        <dbReference type="EMBL" id="GFG72757.1"/>
    </source>
</evidence>
<feature type="region of interest" description="Disordered" evidence="1">
    <location>
        <begin position="65"/>
        <end position="110"/>
    </location>
</feature>
<proteinExistence type="predicted"/>
<gene>
    <name evidence="2" type="ORF">MBOT_01220</name>
</gene>
<keyword evidence="3" id="KW-1185">Reference proteome</keyword>
<protein>
    <submittedName>
        <fullName evidence="2">Uncharacterized protein</fullName>
    </submittedName>
</protein>
<evidence type="ECO:0000256" key="1">
    <source>
        <dbReference type="SAM" id="MobiDB-lite"/>
    </source>
</evidence>
<organism evidence="2 3">
    <name type="scientific">Mycobacterium botniense</name>
    <dbReference type="NCBI Taxonomy" id="84962"/>
    <lineage>
        <taxon>Bacteria</taxon>
        <taxon>Bacillati</taxon>
        <taxon>Actinomycetota</taxon>
        <taxon>Actinomycetes</taxon>
        <taxon>Mycobacteriales</taxon>
        <taxon>Mycobacteriaceae</taxon>
        <taxon>Mycobacterium</taxon>
    </lineage>
</organism>
<feature type="compositionally biased region" description="Low complexity" evidence="1">
    <location>
        <begin position="79"/>
        <end position="91"/>
    </location>
</feature>
<dbReference type="Proteomes" id="UP000465361">
    <property type="component" value="Unassembled WGS sequence"/>
</dbReference>
<comment type="caution">
    <text evidence="2">The sequence shown here is derived from an EMBL/GenBank/DDBJ whole genome shotgun (WGS) entry which is preliminary data.</text>
</comment>
<dbReference type="EMBL" id="BLKW01000002">
    <property type="protein sequence ID" value="GFG72757.1"/>
    <property type="molecule type" value="Genomic_DNA"/>
</dbReference>
<sequence>MLVRELNKERTALKTTVSAGLRAPSVNGMGGFQRSSQYRGFAEVSVEAHGEVEKQQWFGRLIAQVPDARRKPRPADAGSPVSTAPLPAAASPGGGRQRSLRLPHTCPTNY</sequence>
<reference evidence="2 3" key="1">
    <citation type="journal article" date="2019" name="Emerg. Microbes Infect.">
        <title>Comprehensive subspecies identification of 175 nontuberculous mycobacteria species based on 7547 genomic profiles.</title>
        <authorList>
            <person name="Matsumoto Y."/>
            <person name="Kinjo T."/>
            <person name="Motooka D."/>
            <person name="Nabeya D."/>
            <person name="Jung N."/>
            <person name="Uechi K."/>
            <person name="Horii T."/>
            <person name="Iida T."/>
            <person name="Fujita J."/>
            <person name="Nakamura S."/>
        </authorList>
    </citation>
    <scope>NUCLEOTIDE SEQUENCE [LARGE SCALE GENOMIC DNA]</scope>
    <source>
        <strain evidence="2 3">JCM 17322</strain>
    </source>
</reference>